<feature type="compositionally biased region" description="Polar residues" evidence="11">
    <location>
        <begin position="634"/>
        <end position="643"/>
    </location>
</feature>
<comment type="subcellular location">
    <subcellularLocation>
        <location evidence="1">Bud</location>
    </subcellularLocation>
    <subcellularLocation>
        <location evidence="2">Cytoplasm</location>
    </subcellularLocation>
</comment>
<evidence type="ECO:0000259" key="13">
    <source>
        <dbReference type="PROSITE" id="PS50212"/>
    </source>
</evidence>
<proteinExistence type="inferred from homology"/>
<dbReference type="PANTHER" id="PTHR23113">
    <property type="entry name" value="GUANINE NUCLEOTIDE EXCHANGE FACTOR"/>
    <property type="match status" value="1"/>
</dbReference>
<evidence type="ECO:0000256" key="5">
    <source>
        <dbReference type="ARBA" id="ARBA00022658"/>
    </source>
</evidence>
<dbReference type="Proteomes" id="UP000006310">
    <property type="component" value="Chromosome 4"/>
</dbReference>
<evidence type="ECO:0000256" key="8">
    <source>
        <dbReference type="ARBA" id="ARBA00061443"/>
    </source>
</evidence>
<dbReference type="GO" id="GO:0005933">
    <property type="term" value="C:cellular bud"/>
    <property type="evidence" value="ECO:0007669"/>
    <property type="project" value="UniProtKB-SubCell"/>
</dbReference>
<dbReference type="GO" id="GO:0005886">
    <property type="term" value="C:plasma membrane"/>
    <property type="evidence" value="ECO:0007669"/>
    <property type="project" value="TreeGrafter"/>
</dbReference>
<keyword evidence="7" id="KW-0131">Cell cycle</keyword>
<feature type="domain" description="Ras-GEF" evidence="12">
    <location>
        <begin position="1216"/>
        <end position="1456"/>
    </location>
</feature>
<dbReference type="GO" id="GO:0005737">
    <property type="term" value="C:cytoplasm"/>
    <property type="evidence" value="ECO:0007669"/>
    <property type="project" value="UniProtKB-SubCell"/>
</dbReference>
<name>J7S7B5_HUIN7</name>
<comment type="similarity">
    <text evidence="8">Belongs to the LTE1 family.</text>
</comment>
<dbReference type="GO" id="GO:0016192">
    <property type="term" value="P:vesicle-mediated transport"/>
    <property type="evidence" value="ECO:0007669"/>
    <property type="project" value="EnsemblFungi"/>
</dbReference>
<accession>J7S7B5</accession>
<dbReference type="FunFam" id="1.10.840.10:FF:000019">
    <property type="entry name" value="Guanine nucleotide exchange factor LTE1"/>
    <property type="match status" value="1"/>
</dbReference>
<dbReference type="eggNOG" id="KOG3417">
    <property type="taxonomic scope" value="Eukaryota"/>
</dbReference>
<dbReference type="InterPro" id="IPR000651">
    <property type="entry name" value="Ras-like_Gua-exchang_fac_N"/>
</dbReference>
<evidence type="ECO:0000256" key="10">
    <source>
        <dbReference type="PROSITE-ProRule" id="PRU00168"/>
    </source>
</evidence>
<evidence type="ECO:0000313" key="14">
    <source>
        <dbReference type="EMBL" id="CCK70226.1"/>
    </source>
</evidence>
<organism evidence="14 15">
    <name type="scientific">Huiozyma naganishii (strain ATCC MYA-139 / BCRC 22969 / CBS 8797 / KCTC 17520 / NBRC 10181 / NCYC 3082 / Yp74L-3)</name>
    <name type="common">Yeast</name>
    <name type="synonym">Kazachstania naganishii</name>
    <dbReference type="NCBI Taxonomy" id="1071383"/>
    <lineage>
        <taxon>Eukaryota</taxon>
        <taxon>Fungi</taxon>
        <taxon>Dikarya</taxon>
        <taxon>Ascomycota</taxon>
        <taxon>Saccharomycotina</taxon>
        <taxon>Saccharomycetes</taxon>
        <taxon>Saccharomycetales</taxon>
        <taxon>Saccharomycetaceae</taxon>
        <taxon>Huiozyma</taxon>
    </lineage>
</organism>
<evidence type="ECO:0000313" key="15">
    <source>
        <dbReference type="Proteomes" id="UP000006310"/>
    </source>
</evidence>
<keyword evidence="15" id="KW-1185">Reference proteome</keyword>
<feature type="compositionally biased region" description="Polar residues" evidence="11">
    <location>
        <begin position="652"/>
        <end position="667"/>
    </location>
</feature>
<dbReference type="GO" id="GO:0005085">
    <property type="term" value="F:guanyl-nucleotide exchange factor activity"/>
    <property type="evidence" value="ECO:0007669"/>
    <property type="project" value="UniProtKB-KW"/>
</dbReference>
<dbReference type="SUPFAM" id="SSF48366">
    <property type="entry name" value="Ras GEF"/>
    <property type="match status" value="1"/>
</dbReference>
<sequence>MDIFSKPDYYPVPSDAVISYVEQPVTRMRKSVTKSDIYALLVYLSSPIDPVDYSIIADFFLIYRNFVTPLQLYEYLILRFCWSINEICQRDSEPIDSERRKIGQIALTRTFVLIRHGVLNHFIEDFLLDTELRLTFTNFLNTDYGSSPQTVKNAIVNLKKAWCKSVRETWDDVKLEEPLNVQLPGNEEPDNWLFYKVKDITQLNERGKRDSRLSILALQNLTNPEFRNRSVLSLYKELDTAKASKLQKIKEFNPHTASMLLFPRDNLSSAKDTSITEPADISTKLSQDIPEKQRPLTTRLSRLPHMSKTFKDLDYPSSPTVNNIVPPTPARKVEFILNSLYVPDDVVEKDNRNEDQELPPYDPTIRTQKKSKPMQRTSSFRSLTHSSIHMGPIGLLAKWKSNHNKNKNSTRTSTSHQNTSIQNLHSFKNNTTKPEMDTFVKYVISISSLDNQNKDPNELIKSDSSKFDILSARTIDEVEYLLSLENNLLQQMKQIEPEDSINADIGSKIYNSEVNGVAESREENSRPNPNFSAMDNLDLYQTVSSIAQSVLSLTNTLNASVSNQQNISSSAKGRRKANSTAAAFFGQKNNSSTFLLDHQYSKELSKVSTNERGIPGPIDNDGPQKLIFHASPYGTPSKSSSIRSDLMAPHPTQINHSPSKIKRSSSPLKNTLADLQELVHDEQESEDDNPSNEQMKIEDRNSLDTSISYDSEISEMSGEKRKTTRRQPNGMLLKLRDANQPDLRKKEAFENLREFTFEGKEDDNDVKHSTSDDENTNKEIGDITEIDTPQLAPQEDDIATPNTAANSSNVLQDTENHAYPTEHNIDSDDSTSFDNRYSFFSTNEMDAENSSIIAEIRPASGRISITKRPSRAATKKSSPLKASIFHMSMNDGDFLSKDKALEENERELVKVENKLIARTSATTSITTSALFGSKTSSPRKGPANGNTPDNPRIRLSIAPSIQSIVSGGSFSTFSSFDTSSHKTESLRTKFQNGLKKENTEMDTSSTNKYFFEPDTGSFDGASPLKNVELLKKKFLKTDQVLEESENKIPKHPSRKGSEAPCSVAKHLTAEINEDTLKNIADLTDDSISTDPLTMAMMKLEGTYTKHNNKLKMASSPNLPEHVKSREMMDMPSLMHIPASPSEKRRSLLIERRRQTIMHIPFTPEPNERGKATPLNPSNSPIRPADVQTLLKNYEMSDPNLLISNRENHIPFILTYDSLSIAQQLTLIEKELMAEIDWKDLLDLKIQYQGPPITSWLELLIQNEQLSGIDLAIARFNLTVDWIVSEIVLTNDVKLRRNTIQRFIHVAAHCEEFQNYNTLMQIVLALSSTVVQKFIDAWRLIEPGDLLVWEELKQIPSLDRNYSAIRQLLNGVNPIKGCIPFIVVYLSDLSLNSEKRNWIVPGKVFNYHKHDTNVQIVKHFIQRIQWSKSYKFKADHELLSKCVYLSTLTREETEELNSTAQRI</sequence>
<dbReference type="PANTHER" id="PTHR23113:SF363">
    <property type="entry name" value="PROTEIN SON OF SEVENLESS"/>
    <property type="match status" value="1"/>
</dbReference>
<dbReference type="OrthoDB" id="10254377at2759"/>
<dbReference type="SMART" id="SM00147">
    <property type="entry name" value="RasGEF"/>
    <property type="match status" value="1"/>
</dbReference>
<dbReference type="STRING" id="1071383.J7S7B5"/>
<dbReference type="KEGG" id="kng:KNAG_0D04870"/>
<feature type="region of interest" description="Disordered" evidence="11">
    <location>
        <begin position="928"/>
        <end position="952"/>
    </location>
</feature>
<dbReference type="InterPro" id="IPR023578">
    <property type="entry name" value="Ras_GEF_dom_sf"/>
</dbReference>
<feature type="domain" description="N-terminal Ras-GEF" evidence="13">
    <location>
        <begin position="28"/>
        <end position="163"/>
    </location>
</feature>
<feature type="compositionally biased region" description="Polar residues" evidence="11">
    <location>
        <begin position="933"/>
        <end position="949"/>
    </location>
</feature>
<dbReference type="GO" id="GO:0007265">
    <property type="term" value="P:Ras protein signal transduction"/>
    <property type="evidence" value="ECO:0007669"/>
    <property type="project" value="TreeGrafter"/>
</dbReference>
<feature type="region of interest" description="Disordered" evidence="11">
    <location>
        <begin position="269"/>
        <end position="297"/>
    </location>
</feature>
<dbReference type="OMA" id="PFILMYD"/>
<evidence type="ECO:0000256" key="4">
    <source>
        <dbReference type="ARBA" id="ARBA00022618"/>
    </source>
</evidence>
<keyword evidence="6" id="KW-0498">Mitosis</keyword>
<dbReference type="PROSITE" id="PS50009">
    <property type="entry name" value="RASGEF_CAT"/>
    <property type="match status" value="1"/>
</dbReference>
<reference evidence="14 15" key="1">
    <citation type="journal article" date="2011" name="Proc. Natl. Acad. Sci. U.S.A.">
        <title>Evolutionary erosion of yeast sex chromosomes by mating-type switching accidents.</title>
        <authorList>
            <person name="Gordon J.L."/>
            <person name="Armisen D."/>
            <person name="Proux-Wera E."/>
            <person name="Oheigeartaigh S.S."/>
            <person name="Byrne K.P."/>
            <person name="Wolfe K.H."/>
        </authorList>
    </citation>
    <scope>NUCLEOTIDE SEQUENCE [LARGE SCALE GENOMIC DNA]</scope>
    <source>
        <strain evidence="15">ATCC MYA-139 / BCRC 22969 / CBS 8797 / CCRC 22969 / KCTC 17520 / NBRC 10181 / NCYC 3082</strain>
    </source>
</reference>
<dbReference type="EMBL" id="HE978317">
    <property type="protein sequence ID" value="CCK70226.1"/>
    <property type="molecule type" value="Genomic_DNA"/>
</dbReference>
<dbReference type="CDD" id="cd00155">
    <property type="entry name" value="RasGEF"/>
    <property type="match status" value="1"/>
</dbReference>
<evidence type="ECO:0000256" key="11">
    <source>
        <dbReference type="SAM" id="MobiDB-lite"/>
    </source>
</evidence>
<dbReference type="Pfam" id="PF00618">
    <property type="entry name" value="RasGEF_N"/>
    <property type="match status" value="1"/>
</dbReference>
<feature type="region of interest" description="Disordered" evidence="11">
    <location>
        <begin position="606"/>
        <end position="667"/>
    </location>
</feature>
<evidence type="ECO:0000256" key="9">
    <source>
        <dbReference type="ARBA" id="ARBA00070837"/>
    </source>
</evidence>
<dbReference type="CDD" id="cd06224">
    <property type="entry name" value="REM"/>
    <property type="match status" value="1"/>
</dbReference>
<dbReference type="InterPro" id="IPR001895">
    <property type="entry name" value="RASGEF_cat_dom"/>
</dbReference>
<keyword evidence="4" id="KW-0132">Cell division</keyword>
<dbReference type="Gene3D" id="1.20.870.10">
    <property type="entry name" value="Son of sevenless (SoS) protein Chain: S domain 1"/>
    <property type="match status" value="1"/>
</dbReference>
<evidence type="ECO:0000256" key="3">
    <source>
        <dbReference type="ARBA" id="ARBA00022490"/>
    </source>
</evidence>
<evidence type="ECO:0000259" key="12">
    <source>
        <dbReference type="PROSITE" id="PS50009"/>
    </source>
</evidence>
<feature type="region of interest" description="Disordered" evidence="11">
    <location>
        <begin position="1161"/>
        <end position="1181"/>
    </location>
</feature>
<dbReference type="GO" id="GO:0051301">
    <property type="term" value="P:cell division"/>
    <property type="evidence" value="ECO:0007669"/>
    <property type="project" value="UniProtKB-KW"/>
</dbReference>
<feature type="region of interest" description="Disordered" evidence="11">
    <location>
        <begin position="403"/>
        <end position="432"/>
    </location>
</feature>
<dbReference type="Gene3D" id="1.10.840.10">
    <property type="entry name" value="Ras guanine-nucleotide exchange factors catalytic domain"/>
    <property type="match status" value="1"/>
</dbReference>
<feature type="compositionally biased region" description="Polar residues" evidence="11">
    <location>
        <begin position="416"/>
        <end position="432"/>
    </location>
</feature>
<protein>
    <recommendedName>
        <fullName evidence="9">Guanine nucleotide exchange factor LTE1</fullName>
    </recommendedName>
</protein>
<evidence type="ECO:0000256" key="7">
    <source>
        <dbReference type="ARBA" id="ARBA00023306"/>
    </source>
</evidence>
<gene>
    <name evidence="14" type="primary">KNAG0D04870</name>
    <name evidence="14" type="ordered locus">KNAG_0D04870</name>
</gene>
<dbReference type="GO" id="GO:0031578">
    <property type="term" value="P:mitotic spindle orientation checkpoint signaling"/>
    <property type="evidence" value="ECO:0007669"/>
    <property type="project" value="EnsemblFungi"/>
</dbReference>
<evidence type="ECO:0000256" key="6">
    <source>
        <dbReference type="ARBA" id="ARBA00022776"/>
    </source>
</evidence>
<keyword evidence="3" id="KW-0963">Cytoplasm</keyword>
<keyword evidence="5 10" id="KW-0344">Guanine-nucleotide releasing factor</keyword>
<dbReference type="Pfam" id="PF00617">
    <property type="entry name" value="RasGEF"/>
    <property type="match status" value="1"/>
</dbReference>
<dbReference type="GO" id="GO:0031536">
    <property type="term" value="P:positive regulation of exit from mitosis"/>
    <property type="evidence" value="ECO:0007669"/>
    <property type="project" value="EnsemblFungi"/>
</dbReference>
<feature type="region of interest" description="Disordered" evidence="11">
    <location>
        <begin position="681"/>
        <end position="729"/>
    </location>
</feature>
<dbReference type="GO" id="GO:1902480">
    <property type="term" value="P:protein localization to mitotic spindle"/>
    <property type="evidence" value="ECO:0007669"/>
    <property type="project" value="EnsemblFungi"/>
</dbReference>
<dbReference type="PROSITE" id="PS50212">
    <property type="entry name" value="RASGEF_NTER"/>
    <property type="match status" value="1"/>
</dbReference>
<dbReference type="InterPro" id="IPR036964">
    <property type="entry name" value="RASGEF_cat_dom_sf"/>
</dbReference>
<feature type="region of interest" description="Disordered" evidence="11">
    <location>
        <begin position="350"/>
        <end position="376"/>
    </location>
</feature>
<evidence type="ECO:0000256" key="2">
    <source>
        <dbReference type="ARBA" id="ARBA00004496"/>
    </source>
</evidence>
<dbReference type="HOGENOM" id="CLU_004883_0_0_1"/>
<dbReference type="RefSeq" id="XP_022464472.1">
    <property type="nucleotide sequence ID" value="XM_022607925.1"/>
</dbReference>
<reference evidence="15" key="2">
    <citation type="submission" date="2012-08" db="EMBL/GenBank/DDBJ databases">
        <title>Genome sequence of Kazachstania naganishii.</title>
        <authorList>
            <person name="Gordon J.L."/>
            <person name="Armisen D."/>
            <person name="Proux-Wera E."/>
            <person name="OhEigeartaigh S.S."/>
            <person name="Byrne K.P."/>
            <person name="Wolfe K.H."/>
        </authorList>
    </citation>
    <scope>NUCLEOTIDE SEQUENCE [LARGE SCALE GENOMIC DNA]</scope>
    <source>
        <strain evidence="15">ATCC MYA-139 / BCRC 22969 / CBS 8797 / CCRC 22969 / KCTC 17520 / NBRC 10181 / NCYC 3082</strain>
    </source>
</reference>
<evidence type="ECO:0000256" key="1">
    <source>
        <dbReference type="ARBA" id="ARBA00004378"/>
    </source>
</evidence>
<dbReference type="InterPro" id="IPR008937">
    <property type="entry name" value="Ras-like_GEF"/>
</dbReference>
<dbReference type="GeneID" id="34525915"/>